<feature type="compositionally biased region" description="Basic and acidic residues" evidence="5">
    <location>
        <begin position="39"/>
        <end position="54"/>
    </location>
</feature>
<comment type="similarity">
    <text evidence="2">Belongs to the CWC22 family.</text>
</comment>
<dbReference type="EMBL" id="PYSW02000024">
    <property type="protein sequence ID" value="KAG2382331.1"/>
    <property type="molecule type" value="Genomic_DNA"/>
</dbReference>
<dbReference type="InterPro" id="IPR003890">
    <property type="entry name" value="MIF4G-like_typ-3"/>
</dbReference>
<dbReference type="AlphaFoldDB" id="A0AA88GN99"/>
<evidence type="ECO:0000313" key="9">
    <source>
        <dbReference type="Proteomes" id="UP000816034"/>
    </source>
</evidence>
<evidence type="ECO:0000313" key="8">
    <source>
        <dbReference type="EMBL" id="KAG2382331.1"/>
    </source>
</evidence>
<dbReference type="InterPro" id="IPR050781">
    <property type="entry name" value="CWC22_splicing_factor"/>
</dbReference>
<proteinExistence type="inferred from homology"/>
<evidence type="ECO:0000256" key="1">
    <source>
        <dbReference type="ARBA" id="ARBA00004604"/>
    </source>
</evidence>
<evidence type="ECO:0000256" key="4">
    <source>
        <dbReference type="SAM" id="Coils"/>
    </source>
</evidence>
<feature type="transmembrane region" description="Helical" evidence="6">
    <location>
        <begin position="306"/>
        <end position="325"/>
    </location>
</feature>
<dbReference type="PANTHER" id="PTHR18034:SF4">
    <property type="entry name" value="NUCLEOLAR MIF4G DOMAIN-CONTAINING PROTEIN 1"/>
    <property type="match status" value="1"/>
</dbReference>
<dbReference type="InterPro" id="IPR016024">
    <property type="entry name" value="ARM-type_fold"/>
</dbReference>
<gene>
    <name evidence="8" type="ORF">C9374_005533</name>
</gene>
<comment type="caution">
    <text evidence="8">The sequence shown here is derived from an EMBL/GenBank/DDBJ whole genome shotgun (WGS) entry which is preliminary data.</text>
</comment>
<keyword evidence="9" id="KW-1185">Reference proteome</keyword>
<evidence type="ECO:0000259" key="7">
    <source>
        <dbReference type="PROSITE" id="PS51366"/>
    </source>
</evidence>
<dbReference type="Proteomes" id="UP000816034">
    <property type="component" value="Unassembled WGS sequence"/>
</dbReference>
<dbReference type="PROSITE" id="PS51366">
    <property type="entry name" value="MI"/>
    <property type="match status" value="1"/>
</dbReference>
<feature type="region of interest" description="Disordered" evidence="5">
    <location>
        <begin position="151"/>
        <end position="185"/>
    </location>
</feature>
<dbReference type="GeneID" id="68097988"/>
<name>A0AA88GN99_NAELO</name>
<dbReference type="Pfam" id="PF02854">
    <property type="entry name" value="MIF4G"/>
    <property type="match status" value="1"/>
</dbReference>
<feature type="compositionally biased region" description="Acidic residues" evidence="5">
    <location>
        <begin position="69"/>
        <end position="78"/>
    </location>
</feature>
<evidence type="ECO:0000256" key="3">
    <source>
        <dbReference type="ARBA" id="ARBA00023242"/>
    </source>
</evidence>
<dbReference type="RefSeq" id="XP_044548010.1">
    <property type="nucleotide sequence ID" value="XM_044695294.1"/>
</dbReference>
<dbReference type="Gene3D" id="1.25.40.180">
    <property type="match status" value="1"/>
</dbReference>
<dbReference type="SUPFAM" id="SSF48371">
    <property type="entry name" value="ARM repeat"/>
    <property type="match status" value="1"/>
</dbReference>
<dbReference type="InterPro" id="IPR003891">
    <property type="entry name" value="Initiation_fac_eIF4g_MI"/>
</dbReference>
<dbReference type="GO" id="GO:0042274">
    <property type="term" value="P:ribosomal small subunit biogenesis"/>
    <property type="evidence" value="ECO:0007669"/>
    <property type="project" value="TreeGrafter"/>
</dbReference>
<dbReference type="SMART" id="SM00543">
    <property type="entry name" value="MIF4G"/>
    <property type="match status" value="1"/>
</dbReference>
<protein>
    <recommendedName>
        <fullName evidence="7">MI domain-containing protein</fullName>
    </recommendedName>
</protein>
<accession>A0AA88GN99</accession>
<keyword evidence="4" id="KW-0175">Coiled coil</keyword>
<reference evidence="8 9" key="1">
    <citation type="journal article" date="2018" name="BMC Genomics">
        <title>The genome of Naegleria lovaniensis, the basis for a comparative approach to unravel pathogenicity factors of the human pathogenic amoeba N. fowleri.</title>
        <authorList>
            <person name="Liechti N."/>
            <person name="Schurch N."/>
            <person name="Bruggmann R."/>
            <person name="Wittwer M."/>
        </authorList>
    </citation>
    <scope>NUCLEOTIDE SEQUENCE [LARGE SCALE GENOMIC DNA]</scope>
    <source>
        <strain evidence="8 9">ATCC 30569</strain>
    </source>
</reference>
<feature type="domain" description="MI" evidence="7">
    <location>
        <begin position="515"/>
        <end position="629"/>
    </location>
</feature>
<feature type="region of interest" description="Disordered" evidence="5">
    <location>
        <begin position="26"/>
        <end position="89"/>
    </location>
</feature>
<keyword evidence="3" id="KW-0539">Nucleus</keyword>
<dbReference type="PANTHER" id="PTHR18034">
    <property type="entry name" value="CELL CYCLE CONTROL PROTEIN CWF22-RELATED"/>
    <property type="match status" value="1"/>
</dbReference>
<keyword evidence="6" id="KW-1133">Transmembrane helix</keyword>
<feature type="transmembrane region" description="Helical" evidence="6">
    <location>
        <begin position="263"/>
        <end position="286"/>
    </location>
</feature>
<feature type="coiled-coil region" evidence="4">
    <location>
        <begin position="410"/>
        <end position="437"/>
    </location>
</feature>
<keyword evidence="6" id="KW-0812">Transmembrane</keyword>
<dbReference type="GO" id="GO:0003723">
    <property type="term" value="F:RNA binding"/>
    <property type="evidence" value="ECO:0007669"/>
    <property type="project" value="InterPro"/>
</dbReference>
<organism evidence="8 9">
    <name type="scientific">Naegleria lovaniensis</name>
    <name type="common">Amoeba</name>
    <dbReference type="NCBI Taxonomy" id="51637"/>
    <lineage>
        <taxon>Eukaryota</taxon>
        <taxon>Discoba</taxon>
        <taxon>Heterolobosea</taxon>
        <taxon>Tetramitia</taxon>
        <taxon>Eutetramitia</taxon>
        <taxon>Vahlkampfiidae</taxon>
        <taxon>Naegleria</taxon>
    </lineage>
</organism>
<sequence>MLDDIRKDEEDPDDKIIATLEKKLKMNKKKKSLDEIDLDPSKPSELDQYVNEKRMNKKKSLKENSKQQDEDDNEDGEEIVPGYVEPEIDEEDLQGFNQNDKMFDSMLGNIDPEDLIDLDAEIDAMIESEQNGMSYSDFLQTEIPSLASKMRNVNPQSESEENEDGEEAEENSEEETTTATKYIPPHLRKKQVLEGGKKSESYLALQKNIRNLLNKLSLANLAPLTKESLSLYNSSSKHEFHEIITNTIIESVCDTVDLKSQFILVYAAFIIALHNIGDVSIGAYFIEKLIQKFDSIMTERHQASNLLTLICHVYNLGLIYCGLIYDIIRMLCLNISELNVEFLFKLLQTCGFQLKIDDPASMKEIIEVVQSTFEKHEESLKDEGSPVAKRMKFLVEMIVDLKNNRKRKFQEDISEQYKQLKQTVKDMQKQEKKTGENTLRIPYSDLIHAETKGRWWLVGSAWVGNQVGTESDLSQASSLASIKSKDFIANALTDMDSKLIQKLEKLAKDQRMTTDLRKAVFYIIMGSDDFLDAFQRLVKLGIQKNNREIARVLLHCCCQEKNYNPYYGKLAEKLCSVEKTGRAFQYTFYEHFDELSKSSIRKIINLSQILSELIGKGCISIAMLKTIDFNSLDQLEIVFFRLLILHLLLDFTELETTRCFLRLAKLDEHEELKESLILFLYQFVKKEFRRGFIYELLSLTDISKKDDKKWLKQQEKLVKSRASLMRKVLRTDLNDLD</sequence>
<evidence type="ECO:0000256" key="6">
    <source>
        <dbReference type="SAM" id="Phobius"/>
    </source>
</evidence>
<comment type="subcellular location">
    <subcellularLocation>
        <location evidence="1">Nucleus</location>
        <location evidence="1">Nucleolus</location>
    </subcellularLocation>
</comment>
<dbReference type="Pfam" id="PF02847">
    <property type="entry name" value="MA3"/>
    <property type="match status" value="1"/>
</dbReference>
<feature type="compositionally biased region" description="Acidic residues" evidence="5">
    <location>
        <begin position="158"/>
        <end position="176"/>
    </location>
</feature>
<dbReference type="GO" id="GO:0005730">
    <property type="term" value="C:nucleolus"/>
    <property type="evidence" value="ECO:0007669"/>
    <property type="project" value="UniProtKB-SubCell"/>
</dbReference>
<keyword evidence="6" id="KW-0472">Membrane</keyword>
<dbReference type="SMART" id="SM00544">
    <property type="entry name" value="MA3"/>
    <property type="match status" value="1"/>
</dbReference>
<evidence type="ECO:0000256" key="2">
    <source>
        <dbReference type="ARBA" id="ARBA00006856"/>
    </source>
</evidence>
<evidence type="ECO:0000256" key="5">
    <source>
        <dbReference type="SAM" id="MobiDB-lite"/>
    </source>
</evidence>